<dbReference type="FunFam" id="3.40.50.620:FF:000062">
    <property type="entry name" value="Arginine--tRNA ligase"/>
    <property type="match status" value="1"/>
</dbReference>
<dbReference type="Pfam" id="PF05746">
    <property type="entry name" value="DALR_1"/>
    <property type="match status" value="1"/>
</dbReference>
<dbReference type="PANTHER" id="PTHR11956:SF5">
    <property type="entry name" value="ARGININE--TRNA LIGASE, CYTOPLASMIC"/>
    <property type="match status" value="1"/>
</dbReference>
<dbReference type="Proteomes" id="UP000195897">
    <property type="component" value="Unassembled WGS sequence"/>
</dbReference>
<dbReference type="PROSITE" id="PS00178">
    <property type="entry name" value="AA_TRNA_LIGASE_I"/>
    <property type="match status" value="1"/>
</dbReference>
<gene>
    <name evidence="11" type="primary">argS</name>
    <name evidence="15" type="ORF">B5F17_05395</name>
</gene>
<dbReference type="GO" id="GO:0005737">
    <property type="term" value="C:cytoplasm"/>
    <property type="evidence" value="ECO:0007669"/>
    <property type="project" value="UniProtKB-SubCell"/>
</dbReference>
<dbReference type="SUPFAM" id="SSF52374">
    <property type="entry name" value="Nucleotidylyl transferase"/>
    <property type="match status" value="1"/>
</dbReference>
<evidence type="ECO:0000256" key="10">
    <source>
        <dbReference type="ARBA" id="ARBA00049339"/>
    </source>
</evidence>
<evidence type="ECO:0000256" key="4">
    <source>
        <dbReference type="ARBA" id="ARBA00022490"/>
    </source>
</evidence>
<dbReference type="RefSeq" id="WP_087371637.1">
    <property type="nucleotide sequence ID" value="NZ_NFKK01000004.1"/>
</dbReference>
<evidence type="ECO:0000259" key="13">
    <source>
        <dbReference type="SMART" id="SM00836"/>
    </source>
</evidence>
<dbReference type="SMART" id="SM01016">
    <property type="entry name" value="Arg_tRNA_synt_N"/>
    <property type="match status" value="1"/>
</dbReference>
<evidence type="ECO:0000256" key="12">
    <source>
        <dbReference type="RuleBase" id="RU363038"/>
    </source>
</evidence>
<evidence type="ECO:0000313" key="16">
    <source>
        <dbReference type="Proteomes" id="UP000195897"/>
    </source>
</evidence>
<dbReference type="NCBIfam" id="TIGR00456">
    <property type="entry name" value="argS"/>
    <property type="match status" value="1"/>
</dbReference>
<dbReference type="SUPFAM" id="SSF55190">
    <property type="entry name" value="Arginyl-tRNA synthetase (ArgRS), N-terminal 'additional' domain"/>
    <property type="match status" value="1"/>
</dbReference>
<protein>
    <recommendedName>
        <fullName evidence="11">Arginine--tRNA ligase</fullName>
        <ecNumber evidence="11">6.1.1.19</ecNumber>
    </recommendedName>
    <alternativeName>
        <fullName evidence="11">Arginyl-tRNA synthetase</fullName>
        <shortName evidence="11">ArgRS</shortName>
    </alternativeName>
</protein>
<evidence type="ECO:0000256" key="3">
    <source>
        <dbReference type="ARBA" id="ARBA00011245"/>
    </source>
</evidence>
<dbReference type="EC" id="6.1.1.19" evidence="11"/>
<comment type="caution">
    <text evidence="15">The sequence shown here is derived from an EMBL/GenBank/DDBJ whole genome shotgun (WGS) entry which is preliminary data.</text>
</comment>
<evidence type="ECO:0000256" key="5">
    <source>
        <dbReference type="ARBA" id="ARBA00022598"/>
    </source>
</evidence>
<dbReference type="InterPro" id="IPR035684">
    <property type="entry name" value="ArgRS_core"/>
</dbReference>
<evidence type="ECO:0000256" key="6">
    <source>
        <dbReference type="ARBA" id="ARBA00022741"/>
    </source>
</evidence>
<evidence type="ECO:0000256" key="1">
    <source>
        <dbReference type="ARBA" id="ARBA00004496"/>
    </source>
</evidence>
<dbReference type="InterPro" id="IPR009080">
    <property type="entry name" value="tRNAsynth_Ia_anticodon-bd"/>
</dbReference>
<accession>A0A1Y4L9P4</accession>
<dbReference type="InterPro" id="IPR008909">
    <property type="entry name" value="DALR_anticod-bd"/>
</dbReference>
<feature type="short sequence motif" description="'HIGH' region" evidence="11">
    <location>
        <begin position="135"/>
        <end position="145"/>
    </location>
</feature>
<dbReference type="PANTHER" id="PTHR11956">
    <property type="entry name" value="ARGINYL-TRNA SYNTHETASE"/>
    <property type="match status" value="1"/>
</dbReference>
<keyword evidence="9 11" id="KW-0030">Aminoacyl-tRNA synthetase</keyword>
<dbReference type="InterPro" id="IPR005148">
    <property type="entry name" value="Arg-tRNA-synth_N"/>
</dbReference>
<comment type="similarity">
    <text evidence="2 11 12">Belongs to the class-I aminoacyl-tRNA synthetase family.</text>
</comment>
<name>A0A1Y4L9P4_9FIRM</name>
<evidence type="ECO:0000256" key="2">
    <source>
        <dbReference type="ARBA" id="ARBA00005594"/>
    </source>
</evidence>
<feature type="domain" description="Arginyl tRNA synthetase N-terminal" evidence="14">
    <location>
        <begin position="5"/>
        <end position="98"/>
    </location>
</feature>
<dbReference type="PRINTS" id="PR01038">
    <property type="entry name" value="TRNASYNTHARG"/>
</dbReference>
<dbReference type="GO" id="GO:0005524">
    <property type="term" value="F:ATP binding"/>
    <property type="evidence" value="ECO:0007669"/>
    <property type="project" value="UniProtKB-UniRule"/>
</dbReference>
<evidence type="ECO:0000256" key="11">
    <source>
        <dbReference type="HAMAP-Rule" id="MF_00123"/>
    </source>
</evidence>
<keyword evidence="5 11" id="KW-0436">Ligase</keyword>
<sequence>MNLLDTARQAAADVVKAAYDKAVAAGTLPQAELPPVAVEMPKDAANGDWASTFAMQCAKPLRMAPRKIAEAIVENLSLEGTCFEKIDIAGPGFLNFTLNPAWYQDAVRAVETCGADYGKTRAEKPEKIMVEFVSANPTGPMHMGNARGGVLGDCLAEVLAWAGNDVTREFYINDAGNQVDKFAHSVEGRYIQELKGEDAIEFDPSWYQGADIRELAHDLALMHGDKLLDMTPEERFDAIVGYGLPHNIEKMQKDLERYKIHYDVWFRESTLHDSGAVAETVQMLTDAGVTYEQDGALWLRSTAFGADKDDVLRRANGFYTYFAADIAYHRNKFVTRGFDRVINIWGADHHGHVARLQRALDALGLDGSGRLEIVLMQLVRMMQGGEVVRMSKRTGKSLTLSDLLDEIPVDAARFFFNSRAAETQMEFDLDLAVKQDSENPLYYVQYAHARICSVLRNAAENGVSVPKAADVDLTVLTHADEKALIKAIALLPEEIREAALSRDPSKLNKYGIMLAAQFHRFYNACRIMDAEPAVRDARLCLCQATVQTIKNVLGIIGVDAPEKM</sequence>
<dbReference type="InterPro" id="IPR001278">
    <property type="entry name" value="Arg-tRNA-ligase"/>
</dbReference>
<evidence type="ECO:0000256" key="7">
    <source>
        <dbReference type="ARBA" id="ARBA00022840"/>
    </source>
</evidence>
<evidence type="ECO:0000259" key="14">
    <source>
        <dbReference type="SMART" id="SM01016"/>
    </source>
</evidence>
<keyword evidence="6 11" id="KW-0547">Nucleotide-binding</keyword>
<dbReference type="InterPro" id="IPR036695">
    <property type="entry name" value="Arg-tRNA-synth_N_sf"/>
</dbReference>
<dbReference type="CDD" id="cd00671">
    <property type="entry name" value="ArgRS_core"/>
    <property type="match status" value="1"/>
</dbReference>
<dbReference type="FunFam" id="1.10.730.10:FF:000008">
    <property type="entry name" value="Arginine--tRNA ligase"/>
    <property type="match status" value="1"/>
</dbReference>
<dbReference type="Pfam" id="PF00750">
    <property type="entry name" value="tRNA-synt_1d"/>
    <property type="match status" value="1"/>
</dbReference>
<evidence type="ECO:0000313" key="15">
    <source>
        <dbReference type="EMBL" id="OUP53443.1"/>
    </source>
</evidence>
<keyword evidence="4 11" id="KW-0963">Cytoplasm</keyword>
<organism evidence="15 16">
    <name type="scientific">Butyricicoccus pullicaecorum</name>
    <dbReference type="NCBI Taxonomy" id="501571"/>
    <lineage>
        <taxon>Bacteria</taxon>
        <taxon>Bacillati</taxon>
        <taxon>Bacillota</taxon>
        <taxon>Clostridia</taxon>
        <taxon>Eubacteriales</taxon>
        <taxon>Butyricicoccaceae</taxon>
        <taxon>Butyricicoccus</taxon>
    </lineage>
</organism>
<dbReference type="GO" id="GO:0006420">
    <property type="term" value="P:arginyl-tRNA aminoacylation"/>
    <property type="evidence" value="ECO:0007669"/>
    <property type="project" value="UniProtKB-UniRule"/>
</dbReference>
<dbReference type="Gene3D" id="1.10.730.10">
    <property type="entry name" value="Isoleucyl-tRNA Synthetase, Domain 1"/>
    <property type="match status" value="1"/>
</dbReference>
<dbReference type="InterPro" id="IPR014729">
    <property type="entry name" value="Rossmann-like_a/b/a_fold"/>
</dbReference>
<keyword evidence="8 11" id="KW-0648">Protein biosynthesis</keyword>
<reference evidence="16" key="1">
    <citation type="submission" date="2017-04" db="EMBL/GenBank/DDBJ databases">
        <title>Function of individual gut microbiota members based on whole genome sequencing of pure cultures obtained from chicken caecum.</title>
        <authorList>
            <person name="Medvecky M."/>
            <person name="Cejkova D."/>
            <person name="Polansky O."/>
            <person name="Karasova D."/>
            <person name="Kubasova T."/>
            <person name="Cizek A."/>
            <person name="Rychlik I."/>
        </authorList>
    </citation>
    <scope>NUCLEOTIDE SEQUENCE [LARGE SCALE GENOMIC DNA]</scope>
    <source>
        <strain evidence="16">An180</strain>
    </source>
</reference>
<dbReference type="SUPFAM" id="SSF47323">
    <property type="entry name" value="Anticodon-binding domain of a subclass of class I aminoacyl-tRNA synthetases"/>
    <property type="match status" value="1"/>
</dbReference>
<evidence type="ECO:0000256" key="8">
    <source>
        <dbReference type="ARBA" id="ARBA00022917"/>
    </source>
</evidence>
<dbReference type="Pfam" id="PF03485">
    <property type="entry name" value="Arg_tRNA_synt_N"/>
    <property type="match status" value="1"/>
</dbReference>
<keyword evidence="7 11" id="KW-0067">ATP-binding</keyword>
<dbReference type="HAMAP" id="MF_00123">
    <property type="entry name" value="Arg_tRNA_synth"/>
    <property type="match status" value="1"/>
</dbReference>
<comment type="subunit">
    <text evidence="3 11">Monomer.</text>
</comment>
<dbReference type="SMART" id="SM00836">
    <property type="entry name" value="DALR_1"/>
    <property type="match status" value="1"/>
</dbReference>
<dbReference type="AlphaFoldDB" id="A0A1Y4L9P4"/>
<feature type="domain" description="DALR anticodon binding" evidence="13">
    <location>
        <begin position="444"/>
        <end position="564"/>
    </location>
</feature>
<dbReference type="Gene3D" id="3.30.1360.70">
    <property type="entry name" value="Arginyl tRNA synthetase N-terminal domain"/>
    <property type="match status" value="1"/>
</dbReference>
<dbReference type="EMBL" id="NFKK01000004">
    <property type="protein sequence ID" value="OUP53443.1"/>
    <property type="molecule type" value="Genomic_DNA"/>
</dbReference>
<comment type="subcellular location">
    <subcellularLocation>
        <location evidence="1 11">Cytoplasm</location>
    </subcellularLocation>
</comment>
<evidence type="ECO:0000256" key="9">
    <source>
        <dbReference type="ARBA" id="ARBA00023146"/>
    </source>
</evidence>
<dbReference type="Gene3D" id="3.40.50.620">
    <property type="entry name" value="HUPs"/>
    <property type="match status" value="1"/>
</dbReference>
<comment type="catalytic activity">
    <reaction evidence="10 11">
        <text>tRNA(Arg) + L-arginine + ATP = L-arginyl-tRNA(Arg) + AMP + diphosphate</text>
        <dbReference type="Rhea" id="RHEA:20301"/>
        <dbReference type="Rhea" id="RHEA-COMP:9658"/>
        <dbReference type="Rhea" id="RHEA-COMP:9673"/>
        <dbReference type="ChEBI" id="CHEBI:30616"/>
        <dbReference type="ChEBI" id="CHEBI:32682"/>
        <dbReference type="ChEBI" id="CHEBI:33019"/>
        <dbReference type="ChEBI" id="CHEBI:78442"/>
        <dbReference type="ChEBI" id="CHEBI:78513"/>
        <dbReference type="ChEBI" id="CHEBI:456215"/>
        <dbReference type="EC" id="6.1.1.19"/>
    </reaction>
</comment>
<proteinExistence type="inferred from homology"/>
<dbReference type="GO" id="GO:0004814">
    <property type="term" value="F:arginine-tRNA ligase activity"/>
    <property type="evidence" value="ECO:0007669"/>
    <property type="project" value="UniProtKB-UniRule"/>
</dbReference>
<dbReference type="InterPro" id="IPR001412">
    <property type="entry name" value="aa-tRNA-synth_I_CS"/>
</dbReference>